<dbReference type="GO" id="GO:0047617">
    <property type="term" value="F:fatty acyl-CoA hydrolase activity"/>
    <property type="evidence" value="ECO:0007669"/>
    <property type="project" value="TreeGrafter"/>
</dbReference>
<proteinExistence type="inferred from homology"/>
<organism evidence="4 5">
    <name type="scientific">Bagarius yarrelli</name>
    <name type="common">Goonch</name>
    <name type="synonym">Bagrus yarrelli</name>
    <dbReference type="NCBI Taxonomy" id="175774"/>
    <lineage>
        <taxon>Eukaryota</taxon>
        <taxon>Metazoa</taxon>
        <taxon>Chordata</taxon>
        <taxon>Craniata</taxon>
        <taxon>Vertebrata</taxon>
        <taxon>Euteleostomi</taxon>
        <taxon>Actinopterygii</taxon>
        <taxon>Neopterygii</taxon>
        <taxon>Teleostei</taxon>
        <taxon>Ostariophysi</taxon>
        <taxon>Siluriformes</taxon>
        <taxon>Sisoridae</taxon>
        <taxon>Sisorinae</taxon>
        <taxon>Bagarius</taxon>
    </lineage>
</organism>
<feature type="domain" description="BAAT/Acyl-CoA thioester hydrolase C-terminal" evidence="3">
    <location>
        <begin position="250"/>
        <end position="337"/>
    </location>
</feature>
<dbReference type="PANTHER" id="PTHR10824">
    <property type="entry name" value="ACYL-COENZYME A THIOESTERASE-RELATED"/>
    <property type="match status" value="1"/>
</dbReference>
<dbReference type="SUPFAM" id="SSF53474">
    <property type="entry name" value="alpha/beta-Hydrolases"/>
    <property type="match status" value="1"/>
</dbReference>
<dbReference type="Pfam" id="PF08840">
    <property type="entry name" value="BAAT_C"/>
    <property type="match status" value="2"/>
</dbReference>
<dbReference type="InterPro" id="IPR016662">
    <property type="entry name" value="Acyl-CoA_thioEstase_long-chain"/>
</dbReference>
<dbReference type="Pfam" id="PF04775">
    <property type="entry name" value="Bile_Hydr_Trans"/>
    <property type="match status" value="1"/>
</dbReference>
<evidence type="ECO:0000259" key="2">
    <source>
        <dbReference type="Pfam" id="PF04775"/>
    </source>
</evidence>
<evidence type="ECO:0000313" key="5">
    <source>
        <dbReference type="Proteomes" id="UP000319801"/>
    </source>
</evidence>
<dbReference type="PIRSF" id="PIRSF016521">
    <property type="entry name" value="Acyl-CoA_hydro"/>
    <property type="match status" value="1"/>
</dbReference>
<evidence type="ECO:0000256" key="1">
    <source>
        <dbReference type="ARBA" id="ARBA00006538"/>
    </source>
</evidence>
<dbReference type="Gene3D" id="2.60.40.2240">
    <property type="entry name" value="Acyl-CoA thioester hydrolase/BAAT N-terminal domain"/>
    <property type="match status" value="1"/>
</dbReference>
<dbReference type="Proteomes" id="UP000319801">
    <property type="component" value="Unassembled WGS sequence"/>
</dbReference>
<name>A0A556V622_BAGYA</name>
<comment type="caution">
    <text evidence="4">The sequence shown here is derived from an EMBL/GenBank/DDBJ whole genome shotgun (WGS) entry which is preliminary data.</text>
</comment>
<evidence type="ECO:0000259" key="3">
    <source>
        <dbReference type="Pfam" id="PF08840"/>
    </source>
</evidence>
<comment type="similarity">
    <text evidence="1">Belongs to the C/M/P thioester hydrolase family.</text>
</comment>
<sequence>MVGSFGRQDVSFILRNKSQPGQVRWIANRRPAPVLKATPSRALIDELIVLKAYQLPRNAPVTMRARMTCEDGYLWQSVSHYHADDDGMVDLTKHPSVGGSYVGCEPMGLFWSLQPAPGEKQGLRLKKKDAETPYSVDVSVLEGHISPSNFFKDEQITKEFELATVSIQRWYIAPSIRRIEIRQNRVVGTLFLPPGPGPFPALVDLWGLARGLVEFRAALLASHGLACLALTYFDHKDLPGPLKRVNVGDSYFKAAWQVLYNHPQVCKDRIAILGISFGVLIALRMAASMSIDPRCVVCINGPFCSINKIFGDDEENVEEEQKHWTINNKGYVNFRETSLPCNVPPENVVQIEKRLRTAGKSHLFTRVSYPGAGHLIEPPYSPTSYASTWANRPTHTMIQWGGDLEQHAAAQEDAWSRILSFLESNLRRKDMN</sequence>
<dbReference type="PANTHER" id="PTHR10824:SF36">
    <property type="entry name" value="ACYL-COA THIOESTERASE 17-RELATED"/>
    <property type="match status" value="1"/>
</dbReference>
<dbReference type="Gene3D" id="3.40.50.1820">
    <property type="entry name" value="alpha/beta hydrolase"/>
    <property type="match status" value="1"/>
</dbReference>
<reference evidence="4 5" key="1">
    <citation type="journal article" date="2019" name="Genome Biol. Evol.">
        <title>Whole-Genome Sequencing of the Giant Devil Catfish, Bagarius yarrelli.</title>
        <authorList>
            <person name="Jiang W."/>
            <person name="Lv Y."/>
            <person name="Cheng L."/>
            <person name="Yang K."/>
            <person name="Chao B."/>
            <person name="Wang X."/>
            <person name="Li Y."/>
            <person name="Pan X."/>
            <person name="You X."/>
            <person name="Zhang Y."/>
            <person name="Yang J."/>
            <person name="Li J."/>
            <person name="Zhang X."/>
            <person name="Liu S."/>
            <person name="Sun C."/>
            <person name="Yang J."/>
            <person name="Shi Q."/>
        </authorList>
    </citation>
    <scope>NUCLEOTIDE SEQUENCE [LARGE SCALE GENOMIC DNA]</scope>
    <source>
        <strain evidence="4">JWS20170419001</strain>
        <tissue evidence="4">Muscle</tissue>
    </source>
</reference>
<dbReference type="OrthoDB" id="6347013at2759"/>
<dbReference type="EMBL" id="VCAZ01000131">
    <property type="protein sequence ID" value="TSW21778.1"/>
    <property type="molecule type" value="Genomic_DNA"/>
</dbReference>
<keyword evidence="4" id="KW-0808">Transferase</keyword>
<dbReference type="GO" id="GO:0006637">
    <property type="term" value="P:acyl-CoA metabolic process"/>
    <property type="evidence" value="ECO:0007669"/>
    <property type="project" value="InterPro"/>
</dbReference>
<keyword evidence="5" id="KW-1185">Reference proteome</keyword>
<evidence type="ECO:0000313" key="4">
    <source>
        <dbReference type="EMBL" id="TSW21778.1"/>
    </source>
</evidence>
<protein>
    <submittedName>
        <fullName evidence="4">Acyl-coenzyme A amino acid N-acyltransferase 1</fullName>
    </submittedName>
</protein>
<feature type="domain" description="BAAT/Acyl-CoA thioester hydrolase C-terminal" evidence="3">
    <location>
        <begin position="350"/>
        <end position="426"/>
    </location>
</feature>
<dbReference type="GO" id="GO:0016746">
    <property type="term" value="F:acyltransferase activity"/>
    <property type="evidence" value="ECO:0007669"/>
    <property type="project" value="UniProtKB-KW"/>
</dbReference>
<dbReference type="InterPro" id="IPR006862">
    <property type="entry name" value="Thio_Ohase/aa_AcTrfase"/>
</dbReference>
<gene>
    <name evidence="4" type="ORF">Baya_13553</name>
</gene>
<dbReference type="InterPro" id="IPR029058">
    <property type="entry name" value="AB_hydrolase_fold"/>
</dbReference>
<feature type="domain" description="Acyl-CoA thioester hydrolase/bile acid-CoA amino acid N-acetyltransferase" evidence="2">
    <location>
        <begin position="45"/>
        <end position="183"/>
    </location>
</feature>
<dbReference type="InterPro" id="IPR014940">
    <property type="entry name" value="BAAT_C"/>
</dbReference>
<accession>A0A556V622</accession>
<keyword evidence="4" id="KW-0012">Acyltransferase</keyword>
<dbReference type="InterPro" id="IPR042490">
    <property type="entry name" value="Thio_Ohase/BAAT_N"/>
</dbReference>
<dbReference type="GO" id="GO:0006631">
    <property type="term" value="P:fatty acid metabolic process"/>
    <property type="evidence" value="ECO:0007669"/>
    <property type="project" value="TreeGrafter"/>
</dbReference>
<dbReference type="AlphaFoldDB" id="A0A556V622"/>